<evidence type="ECO:0000256" key="1">
    <source>
        <dbReference type="SAM" id="Phobius"/>
    </source>
</evidence>
<gene>
    <name evidence="2" type="ORF">GCM10022236_39900</name>
</gene>
<evidence type="ECO:0000313" key="3">
    <source>
        <dbReference type="Proteomes" id="UP001501490"/>
    </source>
</evidence>
<keyword evidence="1" id="KW-0812">Transmembrane</keyword>
<reference evidence="3" key="1">
    <citation type="journal article" date="2019" name="Int. J. Syst. Evol. Microbiol.">
        <title>The Global Catalogue of Microorganisms (GCM) 10K type strain sequencing project: providing services to taxonomists for standard genome sequencing and annotation.</title>
        <authorList>
            <consortium name="The Broad Institute Genomics Platform"/>
            <consortium name="The Broad Institute Genome Sequencing Center for Infectious Disease"/>
            <person name="Wu L."/>
            <person name="Ma J."/>
        </authorList>
    </citation>
    <scope>NUCLEOTIDE SEQUENCE [LARGE SCALE GENOMIC DNA]</scope>
    <source>
        <strain evidence="3">JCM 16929</strain>
    </source>
</reference>
<name>A0ABP7AII8_9ACTN</name>
<accession>A0ABP7AII8</accession>
<evidence type="ECO:0000313" key="2">
    <source>
        <dbReference type="EMBL" id="GAA3633317.1"/>
    </source>
</evidence>
<keyword evidence="3" id="KW-1185">Reference proteome</keyword>
<dbReference type="Proteomes" id="UP001501490">
    <property type="component" value="Unassembled WGS sequence"/>
</dbReference>
<feature type="transmembrane region" description="Helical" evidence="1">
    <location>
        <begin position="16"/>
        <end position="34"/>
    </location>
</feature>
<sequence length="480" mass="49554">MSPDIIPARPTPKTTAVALLIILAMLITGTVTFLTRETLRPETAAADTSHKRTKGTHGVGYVIDGQWIGTWRITDGTGFCIEFDKDHPDSTGAGTLHGRVPGMSAEESERVKYVANHYGLTTSKVDGAAAAIYVWKTQNTSRFNSFYAKLLKKKMVSKAIRDRVSQIAAEAANHGPYKLSMTMGSGLPGQTVSGVVTIKATNGKAVAGRTVALTAKSAGTVAGQDKASNAKGQLRFSVKVTGTGTVRIDAKLTTPAAGGVWITRPTSGHQRLVLAGKATESATATVSSHRSTTGPSLASACTGNCGGAAPVTLTASNPCGAATLREIVYVDGKALTDGTLDVAACKTGTKTFTVTDDAVVTTKYCYLAAGGTCAGAPTTNSGSLTVTCPPLPTYRFSATCPCGKDRQLTYEVQAPAGSRRSYAVTLTVKAADGSTWTRSATLTGGWQALPTATLAKGSTATLTVTVLGRTTTLDSLSESA</sequence>
<comment type="caution">
    <text evidence="2">The sequence shown here is derived from an EMBL/GenBank/DDBJ whole genome shotgun (WGS) entry which is preliminary data.</text>
</comment>
<protein>
    <recommendedName>
        <fullName evidence="4">Big-1 domain-containing protein</fullName>
    </recommendedName>
</protein>
<proteinExistence type="predicted"/>
<dbReference type="RefSeq" id="WP_344807882.1">
    <property type="nucleotide sequence ID" value="NZ_BAABAB010000031.1"/>
</dbReference>
<dbReference type="EMBL" id="BAABAB010000031">
    <property type="protein sequence ID" value="GAA3633317.1"/>
    <property type="molecule type" value="Genomic_DNA"/>
</dbReference>
<keyword evidence="1" id="KW-1133">Transmembrane helix</keyword>
<keyword evidence="1" id="KW-0472">Membrane</keyword>
<evidence type="ECO:0008006" key="4">
    <source>
        <dbReference type="Google" id="ProtNLM"/>
    </source>
</evidence>
<organism evidence="2 3">
    <name type="scientific">Microlunatus ginsengisoli</name>
    <dbReference type="NCBI Taxonomy" id="363863"/>
    <lineage>
        <taxon>Bacteria</taxon>
        <taxon>Bacillati</taxon>
        <taxon>Actinomycetota</taxon>
        <taxon>Actinomycetes</taxon>
        <taxon>Propionibacteriales</taxon>
        <taxon>Propionibacteriaceae</taxon>
        <taxon>Microlunatus</taxon>
    </lineage>
</organism>